<dbReference type="EMBL" id="JARKIF010000008">
    <property type="protein sequence ID" value="KAJ7633212.1"/>
    <property type="molecule type" value="Genomic_DNA"/>
</dbReference>
<dbReference type="Pfam" id="PF15024">
    <property type="entry name" value="Glyco_transf_18"/>
    <property type="match status" value="1"/>
</dbReference>
<dbReference type="GO" id="GO:0030144">
    <property type="term" value="F:alpha-1,6-mannosylglycoprotein 6-beta-N-acetylglucosaminyltransferase activity"/>
    <property type="evidence" value="ECO:0007669"/>
    <property type="project" value="InterPro"/>
</dbReference>
<proteinExistence type="predicted"/>
<reference evidence="2" key="1">
    <citation type="submission" date="2023-03" db="EMBL/GenBank/DDBJ databases">
        <title>Massive genome expansion in bonnet fungi (Mycena s.s.) driven by repeated elements and novel gene families across ecological guilds.</title>
        <authorList>
            <consortium name="Lawrence Berkeley National Laboratory"/>
            <person name="Harder C.B."/>
            <person name="Miyauchi S."/>
            <person name="Viragh M."/>
            <person name="Kuo A."/>
            <person name="Thoen E."/>
            <person name="Andreopoulos B."/>
            <person name="Lu D."/>
            <person name="Skrede I."/>
            <person name="Drula E."/>
            <person name="Henrissat B."/>
            <person name="Morin E."/>
            <person name="Kohler A."/>
            <person name="Barry K."/>
            <person name="LaButti K."/>
            <person name="Morin E."/>
            <person name="Salamov A."/>
            <person name="Lipzen A."/>
            <person name="Mereny Z."/>
            <person name="Hegedus B."/>
            <person name="Baldrian P."/>
            <person name="Stursova M."/>
            <person name="Weitz H."/>
            <person name="Taylor A."/>
            <person name="Grigoriev I.V."/>
            <person name="Nagy L.G."/>
            <person name="Martin F."/>
            <person name="Kauserud H."/>
        </authorList>
    </citation>
    <scope>NUCLEOTIDE SEQUENCE</scope>
    <source>
        <strain evidence="2">9284</strain>
    </source>
</reference>
<gene>
    <name evidence="2" type="ORF">FB45DRAFT_832693</name>
</gene>
<protein>
    <recommendedName>
        <fullName evidence="1">Glycosyltransferase family 18 catalytic domain-containing protein</fullName>
    </recommendedName>
</protein>
<feature type="domain" description="Glycosyltransferase family 18 catalytic" evidence="1">
    <location>
        <begin position="179"/>
        <end position="394"/>
    </location>
</feature>
<name>A0AAD7BXU0_9AGAR</name>
<evidence type="ECO:0000313" key="3">
    <source>
        <dbReference type="Proteomes" id="UP001221142"/>
    </source>
</evidence>
<organism evidence="2 3">
    <name type="scientific">Roridomyces roridus</name>
    <dbReference type="NCBI Taxonomy" id="1738132"/>
    <lineage>
        <taxon>Eukaryota</taxon>
        <taxon>Fungi</taxon>
        <taxon>Dikarya</taxon>
        <taxon>Basidiomycota</taxon>
        <taxon>Agaricomycotina</taxon>
        <taxon>Agaricomycetes</taxon>
        <taxon>Agaricomycetidae</taxon>
        <taxon>Agaricales</taxon>
        <taxon>Marasmiineae</taxon>
        <taxon>Mycenaceae</taxon>
        <taxon>Roridomyces</taxon>
    </lineage>
</organism>
<sequence>MLRPALPVLPPPPPPPPVVNLKPAPLNDTLFPPMRASSDSWLYHNQMALRALFQCLGTSAIGCHENQTKVVILGSYHFRQVLWGHVGGEDIWARSTVQALKNMGYTYLYSDTEGRTLQLYQMFPDLVKAILMEDSEAFQCFKDGECVQGSWYNTAGLPIWKIFSFAFWVPASHPLGHDWTLSPEPYNEEHSWYTPNTYLGYSVEPGCLKHPYIPSEVRISPPQVFILGKNMAYFNDDNHAWKADFYDTATKELGVEFLAGAQGDVVDGFPKSVQNVGPMPQDKFFQTIAESAILIGVGMPWTSPTPYDALCLGVPFLNPISDWDHDDPTNRDKWSGQQGLLKDMNPPYVYNVFKGDKEGFIKAIKDALANPIGDRYILPRMRMSAVEQRLGAILERDWKTHAEGLLKRKQEKGEEPVSLLLMSAQDVFSDDELQLFVV</sequence>
<keyword evidence="3" id="KW-1185">Reference proteome</keyword>
<accession>A0AAD7BXU0</accession>
<comment type="caution">
    <text evidence="2">The sequence shown here is derived from an EMBL/GenBank/DDBJ whole genome shotgun (WGS) entry which is preliminary data.</text>
</comment>
<evidence type="ECO:0000259" key="1">
    <source>
        <dbReference type="Pfam" id="PF15024"/>
    </source>
</evidence>
<dbReference type="AlphaFoldDB" id="A0AAD7BXU0"/>
<dbReference type="Proteomes" id="UP001221142">
    <property type="component" value="Unassembled WGS sequence"/>
</dbReference>
<evidence type="ECO:0000313" key="2">
    <source>
        <dbReference type="EMBL" id="KAJ7633212.1"/>
    </source>
</evidence>
<dbReference type="InterPro" id="IPR026116">
    <property type="entry name" value="GT18_cat"/>
</dbReference>